<dbReference type="STRING" id="1076937.SAMN04488120_106135"/>
<dbReference type="GO" id="GO:0034599">
    <property type="term" value="P:cellular response to oxidative stress"/>
    <property type="evidence" value="ECO:0007669"/>
    <property type="project" value="TreeGrafter"/>
</dbReference>
<dbReference type="EMBL" id="FOOC01000006">
    <property type="protein sequence ID" value="SFF51656.1"/>
    <property type="molecule type" value="Genomic_DNA"/>
</dbReference>
<dbReference type="SUPFAM" id="SSF111148">
    <property type="entry name" value="YggX-like"/>
    <property type="match status" value="1"/>
</dbReference>
<dbReference type="Gene3D" id="1.10.3880.10">
    <property type="entry name" value="Fe(II) trafficking protein YggX"/>
    <property type="match status" value="1"/>
</dbReference>
<dbReference type="InterPro" id="IPR036766">
    <property type="entry name" value="Fe_traffick_prot_YggX_sf"/>
</dbReference>
<dbReference type="GO" id="GO:0005829">
    <property type="term" value="C:cytosol"/>
    <property type="evidence" value="ECO:0007669"/>
    <property type="project" value="TreeGrafter"/>
</dbReference>
<dbReference type="InterPro" id="IPR007457">
    <property type="entry name" value="Fe_traffick_prot_YggX"/>
</dbReference>
<reference evidence="6 7" key="1">
    <citation type="submission" date="2016-10" db="EMBL/GenBank/DDBJ databases">
        <authorList>
            <person name="de Groot N.N."/>
        </authorList>
    </citation>
    <scope>NUCLEOTIDE SEQUENCE [LARGE SCALE GENOMIC DNA]</scope>
    <source>
        <strain evidence="6 7">DSM 23609</strain>
    </source>
</reference>
<dbReference type="RefSeq" id="WP_091533554.1">
    <property type="nucleotide sequence ID" value="NZ_FOOC01000006.1"/>
</dbReference>
<name>A0A1I2JFL1_9GAMM</name>
<protein>
    <recommendedName>
        <fullName evidence="4 5">Probable Fe(2+)-trafficking protein</fullName>
    </recommendedName>
</protein>
<evidence type="ECO:0000256" key="4">
    <source>
        <dbReference type="ARBA" id="ARBA00070403"/>
    </source>
</evidence>
<dbReference type="PANTHER" id="PTHR36965:SF1">
    <property type="entry name" value="FE(2+)-TRAFFICKING PROTEIN-RELATED"/>
    <property type="match status" value="1"/>
</dbReference>
<dbReference type="AlphaFoldDB" id="A0A1I2JFL1"/>
<dbReference type="Pfam" id="PF04362">
    <property type="entry name" value="Iron_traffic"/>
    <property type="match status" value="1"/>
</dbReference>
<comment type="similarity">
    <text evidence="3 5">Belongs to the Fe(2+)-trafficking protein family.</text>
</comment>
<keyword evidence="7" id="KW-1185">Reference proteome</keyword>
<dbReference type="GO" id="GO:0005506">
    <property type="term" value="F:iron ion binding"/>
    <property type="evidence" value="ECO:0007669"/>
    <property type="project" value="UniProtKB-UniRule"/>
</dbReference>
<dbReference type="NCBIfam" id="NF003817">
    <property type="entry name" value="PRK05408.1"/>
    <property type="match status" value="1"/>
</dbReference>
<organism evidence="6 7">
    <name type="scientific">Fontimonas thermophila</name>
    <dbReference type="NCBI Taxonomy" id="1076937"/>
    <lineage>
        <taxon>Bacteria</taxon>
        <taxon>Pseudomonadati</taxon>
        <taxon>Pseudomonadota</taxon>
        <taxon>Gammaproteobacteria</taxon>
        <taxon>Nevskiales</taxon>
        <taxon>Nevskiaceae</taxon>
        <taxon>Fontimonas</taxon>
    </lineage>
</organism>
<evidence type="ECO:0000256" key="2">
    <source>
        <dbReference type="ARBA" id="ARBA00053793"/>
    </source>
</evidence>
<proteinExistence type="inferred from homology"/>
<dbReference type="HAMAP" id="MF_00686">
    <property type="entry name" value="Fe_traffic_YggX"/>
    <property type="match status" value="1"/>
</dbReference>
<sequence length="90" mass="10430">MSRTVRCIKLGIEAPGLDRPPLPGPLGQRIYENVSKQAWQEWLAHQTRLINEYRLVLADPLARKFLTEEMQRYFFGDGQTTQTGYIPPQK</sequence>
<keyword evidence="1 5" id="KW-0408">Iron</keyword>
<comment type="function">
    <text evidence="2">Could be a mediator in iron transactions between iron acquisition and iron-requiring processes, such as synthesis and/or repair of Fe-S clusters in biosynthetic enzymes. Necessary to maintain high levels of aconitase under oxidative stress.</text>
</comment>
<evidence type="ECO:0000256" key="3">
    <source>
        <dbReference type="ARBA" id="ARBA00061679"/>
    </source>
</evidence>
<dbReference type="FunFam" id="1.10.3880.10:FF:000001">
    <property type="entry name" value="Probable Fe(2+)-trafficking protein"/>
    <property type="match status" value="1"/>
</dbReference>
<dbReference type="Proteomes" id="UP000199771">
    <property type="component" value="Unassembled WGS sequence"/>
</dbReference>
<dbReference type="PIRSF" id="PIRSF029827">
    <property type="entry name" value="Fe_traffic_YggX"/>
    <property type="match status" value="1"/>
</dbReference>
<accession>A0A1I2JFL1</accession>
<evidence type="ECO:0000256" key="5">
    <source>
        <dbReference type="HAMAP-Rule" id="MF_00686"/>
    </source>
</evidence>
<dbReference type="PANTHER" id="PTHR36965">
    <property type="entry name" value="FE(2+)-TRAFFICKING PROTEIN-RELATED"/>
    <property type="match status" value="1"/>
</dbReference>
<evidence type="ECO:0000256" key="1">
    <source>
        <dbReference type="ARBA" id="ARBA00023004"/>
    </source>
</evidence>
<evidence type="ECO:0000313" key="6">
    <source>
        <dbReference type="EMBL" id="SFF51656.1"/>
    </source>
</evidence>
<gene>
    <name evidence="6" type="ORF">SAMN04488120_106135</name>
</gene>
<evidence type="ECO:0000313" key="7">
    <source>
        <dbReference type="Proteomes" id="UP000199771"/>
    </source>
</evidence>
<dbReference type="OrthoDB" id="9804318at2"/>